<protein>
    <submittedName>
        <fullName evidence="4">Glycosyltransferase family 4 protein</fullName>
    </submittedName>
</protein>
<dbReference type="Pfam" id="PF00534">
    <property type="entry name" value="Glycos_transf_1"/>
    <property type="match status" value="1"/>
</dbReference>
<gene>
    <name evidence="4" type="ORF">J4573_31845</name>
</gene>
<dbReference type="PANTHER" id="PTHR12526:SF510">
    <property type="entry name" value="D-INOSITOL 3-PHOSPHATE GLYCOSYLTRANSFERASE"/>
    <property type="match status" value="1"/>
</dbReference>
<organism evidence="4 5">
    <name type="scientific">Actinomadura barringtoniae</name>
    <dbReference type="NCBI Taxonomy" id="1427535"/>
    <lineage>
        <taxon>Bacteria</taxon>
        <taxon>Bacillati</taxon>
        <taxon>Actinomycetota</taxon>
        <taxon>Actinomycetes</taxon>
        <taxon>Streptosporangiales</taxon>
        <taxon>Thermomonosporaceae</taxon>
        <taxon>Actinomadura</taxon>
    </lineage>
</organism>
<keyword evidence="1" id="KW-0328">Glycosyltransferase</keyword>
<dbReference type="Proteomes" id="UP000669179">
    <property type="component" value="Unassembled WGS sequence"/>
</dbReference>
<dbReference type="AlphaFoldDB" id="A0A939PFK0"/>
<dbReference type="RefSeq" id="WP_208259629.1">
    <property type="nucleotide sequence ID" value="NZ_JAGEOJ010000014.1"/>
</dbReference>
<dbReference type="GO" id="GO:0016757">
    <property type="term" value="F:glycosyltransferase activity"/>
    <property type="evidence" value="ECO:0007669"/>
    <property type="project" value="UniProtKB-KW"/>
</dbReference>
<dbReference type="InterPro" id="IPR001296">
    <property type="entry name" value="Glyco_trans_1"/>
</dbReference>
<dbReference type="SUPFAM" id="SSF53756">
    <property type="entry name" value="UDP-Glycosyltransferase/glycogen phosphorylase"/>
    <property type="match status" value="1"/>
</dbReference>
<evidence type="ECO:0000259" key="3">
    <source>
        <dbReference type="Pfam" id="PF00534"/>
    </source>
</evidence>
<dbReference type="PANTHER" id="PTHR12526">
    <property type="entry name" value="GLYCOSYLTRANSFERASE"/>
    <property type="match status" value="1"/>
</dbReference>
<evidence type="ECO:0000256" key="2">
    <source>
        <dbReference type="ARBA" id="ARBA00022679"/>
    </source>
</evidence>
<evidence type="ECO:0000313" key="5">
    <source>
        <dbReference type="Proteomes" id="UP000669179"/>
    </source>
</evidence>
<dbReference type="EMBL" id="JAGEOJ010000014">
    <property type="protein sequence ID" value="MBO2451721.1"/>
    <property type="molecule type" value="Genomic_DNA"/>
</dbReference>
<accession>A0A939PFK0</accession>
<reference evidence="4" key="1">
    <citation type="submission" date="2021-03" db="EMBL/GenBank/DDBJ databases">
        <authorList>
            <person name="Kanchanasin P."/>
            <person name="Saeng-In P."/>
            <person name="Phongsopitanun W."/>
            <person name="Yuki M."/>
            <person name="Kudo T."/>
            <person name="Ohkuma M."/>
            <person name="Tanasupawat S."/>
        </authorList>
    </citation>
    <scope>NUCLEOTIDE SEQUENCE</scope>
    <source>
        <strain evidence="4">GKU 128</strain>
    </source>
</reference>
<feature type="domain" description="Glycosyl transferase family 1" evidence="3">
    <location>
        <begin position="162"/>
        <end position="313"/>
    </location>
</feature>
<keyword evidence="2" id="KW-0808">Transferase</keyword>
<dbReference type="CDD" id="cd03801">
    <property type="entry name" value="GT4_PimA-like"/>
    <property type="match status" value="1"/>
</dbReference>
<dbReference type="Gene3D" id="3.40.50.2000">
    <property type="entry name" value="Glycogen Phosphorylase B"/>
    <property type="match status" value="1"/>
</dbReference>
<proteinExistence type="predicted"/>
<sequence length="342" mass="35758">MTPAEALHFVVPDDPAPSGGNAYNRRIADGLGVREIAVPGTWPRPDDAAKTGLAQALAGLPDGAAVLIDGLVACGVPDVIVPAARRLRIAVLVHLPLADEIGVAGAADLDVLERKTLRAVSTVVTTSDWAARRLAYVGQVHVVRPGTDPAPLTPGTDGFSRLLCVASVTPRKGQDLLVKALATLADLPWTCDCVGPLDRDPAYAERIAALIAEHGLGDRLSLRGPQTGAALAATYAAADLMVLPSRAETFGMVVTEALARGVPVVASAVGGVPEALGALPGILVPPDDASALAAGLRRWLTEPELRDELRNSAWLRRDELNPWEESVRAMGVVMKQLIEEPC</sequence>
<comment type="caution">
    <text evidence="4">The sequence shown here is derived from an EMBL/GenBank/DDBJ whole genome shotgun (WGS) entry which is preliminary data.</text>
</comment>
<evidence type="ECO:0000256" key="1">
    <source>
        <dbReference type="ARBA" id="ARBA00022676"/>
    </source>
</evidence>
<keyword evidence="5" id="KW-1185">Reference proteome</keyword>
<evidence type="ECO:0000313" key="4">
    <source>
        <dbReference type="EMBL" id="MBO2451721.1"/>
    </source>
</evidence>
<name>A0A939PFK0_9ACTN</name>